<reference evidence="3 4" key="1">
    <citation type="submission" date="2015-04" db="EMBL/GenBank/DDBJ databases">
        <authorList>
            <consortium name="Pathogen Informatics"/>
        </authorList>
    </citation>
    <scope>NUCLEOTIDE SEQUENCE [LARGE SCALE GENOMIC DNA]</scope>
    <source>
        <strain evidence="3 4">SGS1</strain>
    </source>
</reference>
<evidence type="ECO:0000313" key="4">
    <source>
        <dbReference type="Proteomes" id="UP000220158"/>
    </source>
</evidence>
<dbReference type="KEGG" id="prel:PRELSG_0023900"/>
<protein>
    <submittedName>
        <fullName evidence="3">Surface-associated interspersed protein (SURFIN)</fullName>
    </submittedName>
</protein>
<evidence type="ECO:0000313" key="3">
    <source>
        <dbReference type="EMBL" id="CRG84628.1"/>
    </source>
</evidence>
<feature type="region of interest" description="Disordered" evidence="2">
    <location>
        <begin position="332"/>
        <end position="365"/>
    </location>
</feature>
<feature type="coiled-coil region" evidence="1">
    <location>
        <begin position="131"/>
        <end position="173"/>
    </location>
</feature>
<dbReference type="Proteomes" id="UP000220158">
    <property type="component" value="Unassembled WGS sequence"/>
</dbReference>
<gene>
    <name evidence="3" type="ORF">PRELSG_0023900</name>
</gene>
<keyword evidence="1" id="KW-0175">Coiled coil</keyword>
<proteinExistence type="predicted"/>
<organism evidence="3 4">
    <name type="scientific">Plasmodium relictum</name>
    <dbReference type="NCBI Taxonomy" id="85471"/>
    <lineage>
        <taxon>Eukaryota</taxon>
        <taxon>Sar</taxon>
        <taxon>Alveolata</taxon>
        <taxon>Apicomplexa</taxon>
        <taxon>Aconoidasida</taxon>
        <taxon>Haemosporida</taxon>
        <taxon>Plasmodiidae</taxon>
        <taxon>Plasmodium</taxon>
        <taxon>Plasmodium (Haemamoeba)</taxon>
    </lineage>
</organism>
<dbReference type="OMA" id="MIEMEEK"/>
<name>A0A1J1GK29_PLARL</name>
<dbReference type="GeneID" id="39734166"/>
<feature type="non-terminal residue" evidence="3">
    <location>
        <position position="1"/>
    </location>
</feature>
<dbReference type="AlphaFoldDB" id="A0A1J1GK29"/>
<dbReference type="EMBL" id="CVMU01000164">
    <property type="protein sequence ID" value="CRG84628.1"/>
    <property type="molecule type" value="Genomic_DNA"/>
</dbReference>
<dbReference type="RefSeq" id="XP_028531117.1">
    <property type="nucleotide sequence ID" value="XM_028680270.1"/>
</dbReference>
<evidence type="ECO:0000256" key="1">
    <source>
        <dbReference type="SAM" id="Coils"/>
    </source>
</evidence>
<dbReference type="VEuPathDB" id="PlasmoDB:PRELSG_0023900"/>
<keyword evidence="4" id="KW-1185">Reference proteome</keyword>
<evidence type="ECO:0000256" key="2">
    <source>
        <dbReference type="SAM" id="MobiDB-lite"/>
    </source>
</evidence>
<accession>A0A1J1GK29</accession>
<sequence>LNKEDFFQICIEEWAKKKASCEDILNKEKVLNVKEGTGQDMLERQKLLWKKLSERNVKMLEKWKKEEWFNKLKKEWKNYEETYSEKKVEVLEDRVKNPMLEKQKKIWREWLKHHLGVTEQWNEESWFIGVLNDYEKENKELQSKEIKNSSEKIEKEERTIDSVKKKLDETKKKKLICRLCIEIYMAILEECKKEELELMRNEYLKLYIEEKKKKEEMYEKEIGKKERIDVDKKKKWNIMIEMEEKEKTGIIEVDKMKKWNILIEMKKRKWDIWKKEDWFLEWKENWKKEEMKYMNEIRGLEISRSTKGGTGIQELEQNILWNRQWIEKQRNILKKKNKQNSPKGSMSQRHKKREDVEDISSNLDI</sequence>